<gene>
    <name evidence="1" type="ORF">RPERSI_LOCUS31891</name>
</gene>
<protein>
    <submittedName>
        <fullName evidence="1">28693_t:CDS:1</fullName>
    </submittedName>
</protein>
<reference evidence="1" key="1">
    <citation type="submission" date="2021-06" db="EMBL/GenBank/DDBJ databases">
        <authorList>
            <person name="Kallberg Y."/>
            <person name="Tangrot J."/>
            <person name="Rosling A."/>
        </authorList>
    </citation>
    <scope>NUCLEOTIDE SEQUENCE</scope>
    <source>
        <strain evidence="1">MA461A</strain>
    </source>
</reference>
<evidence type="ECO:0000313" key="2">
    <source>
        <dbReference type="Proteomes" id="UP000789920"/>
    </source>
</evidence>
<organism evidence="1 2">
    <name type="scientific">Racocetra persica</name>
    <dbReference type="NCBI Taxonomy" id="160502"/>
    <lineage>
        <taxon>Eukaryota</taxon>
        <taxon>Fungi</taxon>
        <taxon>Fungi incertae sedis</taxon>
        <taxon>Mucoromycota</taxon>
        <taxon>Glomeromycotina</taxon>
        <taxon>Glomeromycetes</taxon>
        <taxon>Diversisporales</taxon>
        <taxon>Gigasporaceae</taxon>
        <taxon>Racocetra</taxon>
    </lineage>
</organism>
<name>A0ACA9SKE3_9GLOM</name>
<feature type="non-terminal residue" evidence="1">
    <location>
        <position position="239"/>
    </location>
</feature>
<dbReference type="EMBL" id="CAJVQC010130459">
    <property type="protein sequence ID" value="CAG8841473.1"/>
    <property type="molecule type" value="Genomic_DNA"/>
</dbReference>
<evidence type="ECO:0000313" key="1">
    <source>
        <dbReference type="EMBL" id="CAG8841473.1"/>
    </source>
</evidence>
<keyword evidence="2" id="KW-1185">Reference proteome</keyword>
<feature type="non-terminal residue" evidence="1">
    <location>
        <position position="1"/>
    </location>
</feature>
<comment type="caution">
    <text evidence="1">The sequence shown here is derived from an EMBL/GenBank/DDBJ whole genome shotgun (WGS) entry which is preliminary data.</text>
</comment>
<accession>A0ACA9SKE3</accession>
<dbReference type="Proteomes" id="UP000789920">
    <property type="component" value="Unassembled WGS sequence"/>
</dbReference>
<proteinExistence type="predicted"/>
<sequence length="239" mass="26980">AEGKNYFEIPFGYIFDLATFVNGHRNLFKISKKFNNAKKRTPLCNYPTNPTILEYWNSSTEESSIVGADIMSLVNDMIVRKGAYSTYTNKIGQIFQVNLIEPMLSANSNINASPLIIDCLESVYERYNSMKATKIFDPTSINVSDPFPNLLDVLNKDASAPSTSNIIAIPSKLDESDLENLNNIKLLVTYISMLSSIDVYNKKSEWDITNVNEVLDHMNKMANSTFLYITRNLTTILTQ</sequence>